<proteinExistence type="predicted"/>
<accession>D2RDK2</accession>
<dbReference type="Pfam" id="PF08271">
    <property type="entry name" value="Zn_Ribbon_TF"/>
    <property type="match status" value="1"/>
</dbReference>
<dbReference type="HOGENOM" id="CLU_193439_0_0_2"/>
<evidence type="ECO:0000259" key="2">
    <source>
        <dbReference type="PROSITE" id="PS51134"/>
    </source>
</evidence>
<dbReference type="eggNOG" id="arCOG06113">
    <property type="taxonomic scope" value="Archaea"/>
</dbReference>
<reference evidence="3 4" key="1">
    <citation type="journal article" date="2010" name="Stand. Genomic Sci.">
        <title>Complete genome sequence of Archaeoglobus profundus type strain (AV18).</title>
        <authorList>
            <person name="von Jan M."/>
            <person name="Lapidus A."/>
            <person name="Del Rio T.G."/>
            <person name="Copeland A."/>
            <person name="Tice H."/>
            <person name="Cheng J.F."/>
            <person name="Lucas S."/>
            <person name="Chen F."/>
            <person name="Nolan M."/>
            <person name="Goodwin L."/>
            <person name="Han C."/>
            <person name="Pitluck S."/>
            <person name="Liolios K."/>
            <person name="Ivanova N."/>
            <person name="Mavromatis K."/>
            <person name="Ovchinnikova G."/>
            <person name="Chertkov O."/>
            <person name="Pati A."/>
            <person name="Chen A."/>
            <person name="Palaniappan K."/>
            <person name="Land M."/>
            <person name="Hauser L."/>
            <person name="Chang Y.J."/>
            <person name="Jeffries C.D."/>
            <person name="Saunders E."/>
            <person name="Brettin T."/>
            <person name="Detter J.C."/>
            <person name="Chain P."/>
            <person name="Eichinger K."/>
            <person name="Huber H."/>
            <person name="Spring S."/>
            <person name="Rohde M."/>
            <person name="Goker M."/>
            <person name="Wirth R."/>
            <person name="Woyke T."/>
            <person name="Bristow J."/>
            <person name="Eisen J.A."/>
            <person name="Markowitz V."/>
            <person name="Hugenholtz P."/>
            <person name="Kyrpides N.C."/>
            <person name="Klenk H.P."/>
        </authorList>
    </citation>
    <scope>NUCLEOTIDE SEQUENCE [LARGE SCALE GENOMIC DNA]</scope>
    <source>
        <strain evidence="4">DSM 5631 / JCM 9629 / NBRC 100127 / Av18</strain>
    </source>
</reference>
<protein>
    <submittedName>
        <fullName evidence="3">Zinc finger TFIIB-type domain protein</fullName>
    </submittedName>
</protein>
<name>D2RDK2_ARCPA</name>
<keyword evidence="4" id="KW-1185">Reference proteome</keyword>
<keyword evidence="1" id="KW-0862">Zinc</keyword>
<dbReference type="KEGG" id="apo:Arcpr_1139"/>
<dbReference type="PaxDb" id="572546-Arcpr_1139"/>
<dbReference type="InterPro" id="IPR013137">
    <property type="entry name" value="Znf_TFIIB"/>
</dbReference>
<dbReference type="AlphaFoldDB" id="D2RDK2"/>
<dbReference type="STRING" id="572546.Arcpr_1139"/>
<evidence type="ECO:0000313" key="3">
    <source>
        <dbReference type="EMBL" id="ADB58196.1"/>
    </source>
</evidence>
<dbReference type="EMBL" id="CP001857">
    <property type="protein sequence ID" value="ADB58196.1"/>
    <property type="molecule type" value="Genomic_DNA"/>
</dbReference>
<dbReference type="GO" id="GO:0008270">
    <property type="term" value="F:zinc ion binding"/>
    <property type="evidence" value="ECO:0007669"/>
    <property type="project" value="UniProtKB-KW"/>
</dbReference>
<dbReference type="GeneID" id="8739819"/>
<evidence type="ECO:0000313" key="4">
    <source>
        <dbReference type="Proteomes" id="UP000001901"/>
    </source>
</evidence>
<dbReference type="Proteomes" id="UP000001901">
    <property type="component" value="Chromosome"/>
</dbReference>
<dbReference type="PROSITE" id="PS51134">
    <property type="entry name" value="ZF_TFIIB"/>
    <property type="match status" value="1"/>
</dbReference>
<feature type="domain" description="TFIIB-type" evidence="2">
    <location>
        <begin position="3"/>
        <end position="36"/>
    </location>
</feature>
<gene>
    <name evidence="3" type="ordered locus">Arcpr_1139</name>
</gene>
<sequence length="80" mass="9251">MTRVLVCPVCGSNEIELDSGGYTGKYMCKECGYVGSFIIEMSESEYRELKEAGELERFINEKKKELPKEKKPEKYPYENP</sequence>
<dbReference type="Gene3D" id="2.20.25.10">
    <property type="match status" value="1"/>
</dbReference>
<dbReference type="RefSeq" id="WP_012940532.1">
    <property type="nucleotide sequence ID" value="NC_013741.1"/>
</dbReference>
<organism evidence="3 4">
    <name type="scientific">Archaeoglobus profundus (strain DSM 5631 / JCM 9629 / NBRC 100127 / Av18)</name>
    <dbReference type="NCBI Taxonomy" id="572546"/>
    <lineage>
        <taxon>Archaea</taxon>
        <taxon>Methanobacteriati</taxon>
        <taxon>Methanobacteriota</taxon>
        <taxon>Archaeoglobi</taxon>
        <taxon>Archaeoglobales</taxon>
        <taxon>Archaeoglobaceae</taxon>
        <taxon>Archaeoglobus</taxon>
    </lineage>
</organism>
<keyword evidence="1" id="KW-0479">Metal-binding</keyword>
<keyword evidence="1" id="KW-0863">Zinc-finger</keyword>
<dbReference type="OrthoDB" id="70849at2157"/>
<evidence type="ECO:0000256" key="1">
    <source>
        <dbReference type="PROSITE-ProRule" id="PRU00469"/>
    </source>
</evidence>
<dbReference type="SUPFAM" id="SSF57783">
    <property type="entry name" value="Zinc beta-ribbon"/>
    <property type="match status" value="1"/>
</dbReference>